<dbReference type="InterPro" id="IPR023799">
    <property type="entry name" value="RbfA_dom_sf"/>
</dbReference>
<feature type="region of interest" description="Disordered" evidence="1">
    <location>
        <begin position="55"/>
        <end position="74"/>
    </location>
</feature>
<sequence length="484" mass="53521">MEKSGAPSLASVLFTFLASPYSCPPMQQRIEGHANGVLEGPPSTATSAAGVSGRLLPPLRQQSRPLGACSRRGSVREPGSECVRALPSLRAPPPLSLLPSLLPSFLPSPGPAGTPAAAGLGLRAGRGSRSRSLRHSRSGGGSSPGRAGPRARAAMWGARVAVVPRCCRALRSSAALGGSRNLLRKMLRKNKKKYWYDSPTLGSQTLYKPTKLDFLKKNDLTKTRKEDNVRCRVLNGLIHKAVLEMATTCEVSQEFYDLKLEICKVSLSSNFSACRVYWNPASTVEKDSYVESVLRKSAPRIRYLLKSQQIVGNVPPVVFIKDKEAAAVKEVEDLLAIADFGPPEEEASSQNDLSKLFPSTTQSSDSPMRPNLFGVDHELLNKQIMDYKKMKVSRHTQSFVWTEKQQQQLSKIQKKMKKKKARNPPDDDDVMPQKHLLDRYEADYWDDNTESASDYELQDELQEEVNELDVDDDKTLTQPTGKRK</sequence>
<protein>
    <submittedName>
        <fullName evidence="2">Ribosome binding factor A</fullName>
    </submittedName>
</protein>
<feature type="region of interest" description="Disordered" evidence="1">
    <location>
        <begin position="343"/>
        <end position="370"/>
    </location>
</feature>
<keyword evidence="3" id="KW-1185">Reference proteome</keyword>
<feature type="compositionally biased region" description="Acidic residues" evidence="1">
    <location>
        <begin position="456"/>
        <end position="472"/>
    </location>
</feature>
<feature type="compositionally biased region" description="Basic residues" evidence="1">
    <location>
        <begin position="126"/>
        <end position="137"/>
    </location>
</feature>
<evidence type="ECO:0000313" key="2">
    <source>
        <dbReference type="Ensembl" id="ENSJHYP00000018854.1"/>
    </source>
</evidence>
<feature type="compositionally biased region" description="Low complexity" evidence="1">
    <location>
        <begin position="113"/>
        <end position="125"/>
    </location>
</feature>
<feature type="region of interest" description="Disordered" evidence="1">
    <location>
        <begin position="414"/>
        <end position="484"/>
    </location>
</feature>
<proteinExistence type="predicted"/>
<reference evidence="2" key="1">
    <citation type="submission" date="2025-05" db="UniProtKB">
        <authorList>
            <consortium name="Ensembl"/>
        </authorList>
    </citation>
    <scope>IDENTIFICATION</scope>
</reference>
<dbReference type="Pfam" id="PF02033">
    <property type="entry name" value="RBFA"/>
    <property type="match status" value="1"/>
</dbReference>
<dbReference type="Proteomes" id="UP000694408">
    <property type="component" value="Unplaced"/>
</dbReference>
<dbReference type="InterPro" id="IPR015946">
    <property type="entry name" value="KH_dom-like_a/b"/>
</dbReference>
<evidence type="ECO:0000313" key="3">
    <source>
        <dbReference type="Proteomes" id="UP000694408"/>
    </source>
</evidence>
<feature type="region of interest" description="Disordered" evidence="1">
    <location>
        <begin position="109"/>
        <end position="151"/>
    </location>
</feature>
<organism evidence="2 3">
    <name type="scientific">Junco hyemalis</name>
    <name type="common">Dark-eyed junco</name>
    <dbReference type="NCBI Taxonomy" id="40217"/>
    <lineage>
        <taxon>Eukaryota</taxon>
        <taxon>Metazoa</taxon>
        <taxon>Chordata</taxon>
        <taxon>Craniata</taxon>
        <taxon>Vertebrata</taxon>
        <taxon>Euteleostomi</taxon>
        <taxon>Archelosauria</taxon>
        <taxon>Archosauria</taxon>
        <taxon>Dinosauria</taxon>
        <taxon>Saurischia</taxon>
        <taxon>Theropoda</taxon>
        <taxon>Coelurosauria</taxon>
        <taxon>Aves</taxon>
        <taxon>Neognathae</taxon>
        <taxon>Neoaves</taxon>
        <taxon>Telluraves</taxon>
        <taxon>Australaves</taxon>
        <taxon>Passeriformes</taxon>
        <taxon>Passerellidae</taxon>
        <taxon>Junco</taxon>
    </lineage>
</organism>
<feature type="compositionally biased region" description="Polar residues" evidence="1">
    <location>
        <begin position="348"/>
        <end position="366"/>
    </location>
</feature>
<dbReference type="GO" id="GO:0006364">
    <property type="term" value="P:rRNA processing"/>
    <property type="evidence" value="ECO:0007669"/>
    <property type="project" value="InterPro"/>
</dbReference>
<feature type="compositionally biased region" description="Basic and acidic residues" evidence="1">
    <location>
        <begin position="431"/>
        <end position="442"/>
    </location>
</feature>
<feature type="compositionally biased region" description="Low complexity" evidence="1">
    <location>
        <begin position="55"/>
        <end position="66"/>
    </location>
</feature>
<dbReference type="PANTHER" id="PTHR14725">
    <property type="entry name" value="RIBOSOME-BINDING FACTOR A, MITOCHONDRIAL-RELATED"/>
    <property type="match status" value="1"/>
</dbReference>
<dbReference type="SUPFAM" id="SSF89919">
    <property type="entry name" value="Ribosome-binding factor A, RbfA"/>
    <property type="match status" value="1"/>
</dbReference>
<dbReference type="AlphaFoldDB" id="A0A8C5JKM6"/>
<dbReference type="Ensembl" id="ENSJHYT00000022761.1">
    <property type="protein sequence ID" value="ENSJHYP00000018855.1"/>
    <property type="gene ID" value="ENSJHYG00000014350.1"/>
</dbReference>
<dbReference type="InterPro" id="IPR039212">
    <property type="entry name" value="RBFA_mitochondrial"/>
</dbReference>
<accession>A0A8C5JKM6</accession>
<evidence type="ECO:0000256" key="1">
    <source>
        <dbReference type="SAM" id="MobiDB-lite"/>
    </source>
</evidence>
<dbReference type="PANTHER" id="PTHR14725:SF0">
    <property type="entry name" value="RIBOSOME-BINDING FACTOR A, MITOCHONDRIAL-RELATED"/>
    <property type="match status" value="1"/>
</dbReference>
<dbReference type="Ensembl" id="ENSJHYT00000022760.1">
    <property type="protein sequence ID" value="ENSJHYP00000018854.1"/>
    <property type="gene ID" value="ENSJHYG00000014350.1"/>
</dbReference>
<dbReference type="Gene3D" id="3.30.300.20">
    <property type="match status" value="1"/>
</dbReference>
<name>A0A8C5JKM6_JUNHY</name>
<dbReference type="InterPro" id="IPR000238">
    <property type="entry name" value="RbfA"/>
</dbReference>
<dbReference type="OMA" id="FGPPEDQ"/>